<keyword evidence="7" id="KW-1185">Reference proteome</keyword>
<comment type="caution">
    <text evidence="6">The sequence shown here is derived from an EMBL/GenBank/DDBJ whole genome shotgun (WGS) entry which is preliminary data.</text>
</comment>
<dbReference type="PANTHER" id="PTHR12558:SF13">
    <property type="entry name" value="CELL DIVISION CYCLE PROTEIN 27 HOMOLOG"/>
    <property type="match status" value="1"/>
</dbReference>
<gene>
    <name evidence="6" type="ORF">C7B64_13655</name>
</gene>
<dbReference type="Pfam" id="PF07719">
    <property type="entry name" value="TPR_2"/>
    <property type="match status" value="2"/>
</dbReference>
<feature type="repeat" description="TPR" evidence="3">
    <location>
        <begin position="644"/>
        <end position="677"/>
    </location>
</feature>
<feature type="repeat" description="TPR" evidence="3">
    <location>
        <begin position="610"/>
        <end position="643"/>
    </location>
</feature>
<dbReference type="EMBL" id="PVWJ01000064">
    <property type="protein sequence ID" value="PSB02334.1"/>
    <property type="molecule type" value="Genomic_DNA"/>
</dbReference>
<dbReference type="InterPro" id="IPR043504">
    <property type="entry name" value="Peptidase_S1_PA_chymotrypsin"/>
</dbReference>
<feature type="region of interest" description="Disordered" evidence="4">
    <location>
        <begin position="281"/>
        <end position="301"/>
    </location>
</feature>
<dbReference type="Pfam" id="PF13414">
    <property type="entry name" value="TPR_11"/>
    <property type="match status" value="1"/>
</dbReference>
<sequence>MNRFHCMLWAIASSLLLLPPTPANSSNWMNSDRLNLADNPSETRSDLSTPNSTGLVEQIDKIAQQITVRIDGSKPETGNGSGVIIGKTGNTYYVLTNYHVVKVPDTHKIVTPDGKSHTVANKNIFKENGLDVAILQFSSQDTYQVATVSNYQYSERDYWVFLSGFPAQAKGKRQLKPGFLWNREQGILRTQDGNSLSNGYELVYTNLSLPGMSGGPVLDVKGRVIGLSGRQEGEKVTSKLDRNIGYALGVPISNCLGLITKANIEPGALKVETTAPQKLTEAQGNSIRNHPSFTAEKPPADADENQWLNYGNHLWRLGKYEEAVAALNKAIELNSDFDIAYYVLGLVQYDRQKYPEAIASFGKAVELNPLFYEAWREQSQTLIALKKYPEALAAIEQAIDANSDDFILYVLKGNILGKLKRYAEGKTTLTQAIAIKPNDALARNNRGVLYYELKNDREAQADYDRAIAINPKWDKAYINRGILYTELKKYREAETDLTQAIALNPNNDLAYYNRGVLYDKLQKYQQAEADYTKAIALNPNYANSYNNRGVLYGKFAKYKQAESDLNRAIDLDSNFSQAYNNRGVLNEKLRKVRQAEADYTKAIAADRSNYEAYNNRGVLYGKQEKYREAELDFTSAIAINTNYAEAYSNRGLVYVELRKYQRAVDDFEQAAQIFKQQDRMEDYQKIQEILKPLEVLTK</sequence>
<evidence type="ECO:0000313" key="6">
    <source>
        <dbReference type="EMBL" id="PSB02334.1"/>
    </source>
</evidence>
<feature type="repeat" description="TPR" evidence="3">
    <location>
        <begin position="474"/>
        <end position="507"/>
    </location>
</feature>
<keyword evidence="5" id="KW-0732">Signal</keyword>
<dbReference type="InterPro" id="IPR011990">
    <property type="entry name" value="TPR-like_helical_dom_sf"/>
</dbReference>
<dbReference type="PANTHER" id="PTHR12558">
    <property type="entry name" value="CELL DIVISION CYCLE 16,23,27"/>
    <property type="match status" value="1"/>
</dbReference>
<evidence type="ECO:0000256" key="2">
    <source>
        <dbReference type="ARBA" id="ARBA00022803"/>
    </source>
</evidence>
<dbReference type="OrthoDB" id="536969at2"/>
<dbReference type="SUPFAM" id="SSF48452">
    <property type="entry name" value="TPR-like"/>
    <property type="match status" value="1"/>
</dbReference>
<evidence type="ECO:0000256" key="3">
    <source>
        <dbReference type="PROSITE-ProRule" id="PRU00339"/>
    </source>
</evidence>
<name>A0A2T1C2A1_9CYAN</name>
<dbReference type="SUPFAM" id="SSF50494">
    <property type="entry name" value="Trypsin-like serine proteases"/>
    <property type="match status" value="1"/>
</dbReference>
<feature type="chain" id="PRO_5015401305" evidence="5">
    <location>
        <begin position="26"/>
        <end position="698"/>
    </location>
</feature>
<feature type="repeat" description="TPR" evidence="3">
    <location>
        <begin position="304"/>
        <end position="337"/>
    </location>
</feature>
<dbReference type="Gene3D" id="2.40.10.10">
    <property type="entry name" value="Trypsin-like serine proteases"/>
    <property type="match status" value="2"/>
</dbReference>
<feature type="region of interest" description="Disordered" evidence="4">
    <location>
        <begin position="29"/>
        <end position="52"/>
    </location>
</feature>
<dbReference type="PROSITE" id="PS50005">
    <property type="entry name" value="TPR"/>
    <property type="match status" value="8"/>
</dbReference>
<evidence type="ECO:0000256" key="1">
    <source>
        <dbReference type="ARBA" id="ARBA00022737"/>
    </source>
</evidence>
<dbReference type="InterPro" id="IPR009003">
    <property type="entry name" value="Peptidase_S1_PA"/>
</dbReference>
<dbReference type="RefSeq" id="WP_106289212.1">
    <property type="nucleotide sequence ID" value="NZ_CAWNTC010000074.1"/>
</dbReference>
<dbReference type="InterPro" id="IPR013105">
    <property type="entry name" value="TPR_2"/>
</dbReference>
<feature type="repeat" description="TPR" evidence="3">
    <location>
        <begin position="542"/>
        <end position="575"/>
    </location>
</feature>
<reference evidence="6 7" key="2">
    <citation type="submission" date="2018-03" db="EMBL/GenBank/DDBJ databases">
        <title>The ancient ancestry and fast evolution of plastids.</title>
        <authorList>
            <person name="Moore K.R."/>
            <person name="Magnabosco C."/>
            <person name="Momper L."/>
            <person name="Gold D.A."/>
            <person name="Bosak T."/>
            <person name="Fournier G.P."/>
        </authorList>
    </citation>
    <scope>NUCLEOTIDE SEQUENCE [LARGE SCALE GENOMIC DNA]</scope>
    <source>
        <strain evidence="6 7">CCAP 1448/3</strain>
    </source>
</reference>
<dbReference type="PROSITE" id="PS50293">
    <property type="entry name" value="TPR_REGION"/>
    <property type="match status" value="3"/>
</dbReference>
<feature type="repeat" description="TPR" evidence="3">
    <location>
        <begin position="440"/>
        <end position="473"/>
    </location>
</feature>
<evidence type="ECO:0000256" key="5">
    <source>
        <dbReference type="SAM" id="SignalP"/>
    </source>
</evidence>
<accession>A0A2T1C2A1</accession>
<organism evidence="6 7">
    <name type="scientific">Merismopedia glauca CCAP 1448/3</name>
    <dbReference type="NCBI Taxonomy" id="1296344"/>
    <lineage>
        <taxon>Bacteria</taxon>
        <taxon>Bacillati</taxon>
        <taxon>Cyanobacteriota</taxon>
        <taxon>Cyanophyceae</taxon>
        <taxon>Synechococcales</taxon>
        <taxon>Merismopediaceae</taxon>
        <taxon>Merismopedia</taxon>
    </lineage>
</organism>
<dbReference type="Gene3D" id="1.25.40.10">
    <property type="entry name" value="Tetratricopeptide repeat domain"/>
    <property type="match status" value="4"/>
</dbReference>
<dbReference type="Pfam" id="PF13181">
    <property type="entry name" value="TPR_8"/>
    <property type="match status" value="3"/>
</dbReference>
<reference evidence="6 7" key="1">
    <citation type="submission" date="2018-02" db="EMBL/GenBank/DDBJ databases">
        <authorList>
            <person name="Cohen D.B."/>
            <person name="Kent A.D."/>
        </authorList>
    </citation>
    <scope>NUCLEOTIDE SEQUENCE [LARGE SCALE GENOMIC DNA]</scope>
    <source>
        <strain evidence="6 7">CCAP 1448/3</strain>
    </source>
</reference>
<feature type="signal peptide" evidence="5">
    <location>
        <begin position="1"/>
        <end position="25"/>
    </location>
</feature>
<dbReference type="InterPro" id="IPR019734">
    <property type="entry name" value="TPR_rpt"/>
</dbReference>
<feature type="repeat" description="TPR" evidence="3">
    <location>
        <begin position="338"/>
        <end position="371"/>
    </location>
</feature>
<dbReference type="Pfam" id="PF00515">
    <property type="entry name" value="TPR_1"/>
    <property type="match status" value="3"/>
</dbReference>
<evidence type="ECO:0000256" key="4">
    <source>
        <dbReference type="SAM" id="MobiDB-lite"/>
    </source>
</evidence>
<feature type="repeat" description="TPR" evidence="3">
    <location>
        <begin position="508"/>
        <end position="541"/>
    </location>
</feature>
<dbReference type="SMART" id="SM00028">
    <property type="entry name" value="TPR"/>
    <property type="match status" value="11"/>
</dbReference>
<dbReference type="SUPFAM" id="SSF48439">
    <property type="entry name" value="Protein prenylyltransferase"/>
    <property type="match status" value="1"/>
</dbReference>
<dbReference type="Proteomes" id="UP000238762">
    <property type="component" value="Unassembled WGS sequence"/>
</dbReference>
<keyword evidence="2 3" id="KW-0802">TPR repeat</keyword>
<dbReference type="AlphaFoldDB" id="A0A2T1C2A1"/>
<feature type="compositionally biased region" description="Polar residues" evidence="4">
    <location>
        <begin position="281"/>
        <end position="292"/>
    </location>
</feature>
<proteinExistence type="predicted"/>
<dbReference type="Pfam" id="PF13365">
    <property type="entry name" value="Trypsin_2"/>
    <property type="match status" value="1"/>
</dbReference>
<keyword evidence="1" id="KW-0677">Repeat</keyword>
<evidence type="ECO:0000313" key="7">
    <source>
        <dbReference type="Proteomes" id="UP000238762"/>
    </source>
</evidence>
<protein>
    <submittedName>
        <fullName evidence="6">Uncharacterized protein</fullName>
    </submittedName>
</protein>